<dbReference type="AlphaFoldDB" id="A0A3A1WRH8"/>
<comment type="subunit">
    <text evidence="4">Interacts with 100S ribosomes.</text>
</comment>
<dbReference type="PANTHER" id="PTHR33231">
    <property type="entry name" value="30S RIBOSOMAL PROTEIN"/>
    <property type="match status" value="1"/>
</dbReference>
<keyword evidence="4" id="KW-0963">Cytoplasm</keyword>
<dbReference type="InterPro" id="IPR003489">
    <property type="entry name" value="RHF/RaiA"/>
</dbReference>
<comment type="similarity">
    <text evidence="4">Belongs to the HPF/YfiA ribosome-associated protein family. Long HPF subfamily.</text>
</comment>
<dbReference type="GO" id="GO:0043024">
    <property type="term" value="F:ribosomal small subunit binding"/>
    <property type="evidence" value="ECO:0007669"/>
    <property type="project" value="TreeGrafter"/>
</dbReference>
<comment type="function">
    <text evidence="4">Required for dimerization of active 70S ribosomes into 100S ribosomes in stationary phase; 100S ribosomes are translationally inactive and sometimes present during exponential growth.</text>
</comment>
<feature type="domain" description="Sigma 54 modulation/S30EA ribosomal protein C-terminal" evidence="5">
    <location>
        <begin position="127"/>
        <end position="180"/>
    </location>
</feature>
<dbReference type="SUPFAM" id="SSF69754">
    <property type="entry name" value="Ribosome binding protein Y (YfiA homologue)"/>
    <property type="match status" value="1"/>
</dbReference>
<comment type="caution">
    <text evidence="6">The sequence shown here is derived from an EMBL/GenBank/DDBJ whole genome shotgun (WGS) entry which is preliminary data.</text>
</comment>
<dbReference type="Gene3D" id="3.30.160.100">
    <property type="entry name" value="Ribosome hibernation promotion factor-like"/>
    <property type="match status" value="1"/>
</dbReference>
<comment type="subunit">
    <text evidence="2">Associates exclusively with 100S ribosomes, which are dimers of 70S ribosomes.</text>
</comment>
<name>A0A3A1WRH8_9HYPH</name>
<comment type="subcellular location">
    <subcellularLocation>
        <location evidence="4">Cytoplasm</location>
    </subcellularLocation>
</comment>
<gene>
    <name evidence="6" type="primary">raiA</name>
    <name evidence="4" type="synonym">hpf</name>
    <name evidence="6" type="ORF">D3218_10110</name>
</gene>
<dbReference type="InterPro" id="IPR032528">
    <property type="entry name" value="Ribosom_S30AE_C"/>
</dbReference>
<evidence type="ECO:0000259" key="5">
    <source>
        <dbReference type="Pfam" id="PF16321"/>
    </source>
</evidence>
<dbReference type="RefSeq" id="WP_119539961.1">
    <property type="nucleotide sequence ID" value="NZ_QYRN01000005.1"/>
</dbReference>
<dbReference type="PANTHER" id="PTHR33231:SF1">
    <property type="entry name" value="30S RIBOSOMAL PROTEIN"/>
    <property type="match status" value="1"/>
</dbReference>
<proteinExistence type="inferred from homology"/>
<dbReference type="Gene3D" id="3.30.505.50">
    <property type="entry name" value="Sigma 54 modulation/S30EA ribosomal protein, C-terminal domain"/>
    <property type="match status" value="1"/>
</dbReference>
<keyword evidence="7" id="KW-1185">Reference proteome</keyword>
<evidence type="ECO:0000256" key="1">
    <source>
        <dbReference type="ARBA" id="ARBA00022845"/>
    </source>
</evidence>
<dbReference type="InterPro" id="IPR038416">
    <property type="entry name" value="Ribosom_S30AE_C_sf"/>
</dbReference>
<dbReference type="GO" id="GO:0045900">
    <property type="term" value="P:negative regulation of translational elongation"/>
    <property type="evidence" value="ECO:0007669"/>
    <property type="project" value="TreeGrafter"/>
</dbReference>
<sequence length="191" mass="21063">MGLRVSGRHMDVGEAFRSRIEDRLNDLVAKYFDGNFSGAVVLSKEGARTCADITLHLDSGVYFQATADTHDPESSFVEASEKVEKRLRRYKRRLKDHKASAAGSREIAYTVISAVPDETEEVPEDFAPAVIAETSLVMGTMSVASAVMELDRRDGPVVVFKNGANDEVNIVYRRPDGNVGWIDPSTLRARV</sequence>
<protein>
    <recommendedName>
        <fullName evidence="3 4">Ribosome hibernation promoting factor</fullName>
        <shortName evidence="4">HPF</shortName>
    </recommendedName>
</protein>
<dbReference type="OrthoDB" id="9794975at2"/>
<dbReference type="InterPro" id="IPR036567">
    <property type="entry name" value="RHF-like"/>
</dbReference>
<dbReference type="HAMAP" id="MF_00839">
    <property type="entry name" value="HPF"/>
    <property type="match status" value="1"/>
</dbReference>
<evidence type="ECO:0000313" key="7">
    <source>
        <dbReference type="Proteomes" id="UP000265750"/>
    </source>
</evidence>
<evidence type="ECO:0000256" key="3">
    <source>
        <dbReference type="ARBA" id="ARBA00041148"/>
    </source>
</evidence>
<dbReference type="Proteomes" id="UP000265750">
    <property type="component" value="Unassembled WGS sequence"/>
</dbReference>
<evidence type="ECO:0000313" key="6">
    <source>
        <dbReference type="EMBL" id="RIY00758.1"/>
    </source>
</evidence>
<evidence type="ECO:0000256" key="2">
    <source>
        <dbReference type="ARBA" id="ARBA00038695"/>
    </source>
</evidence>
<dbReference type="Pfam" id="PF02482">
    <property type="entry name" value="Ribosomal_S30AE"/>
    <property type="match status" value="1"/>
</dbReference>
<dbReference type="EMBL" id="QYRN01000005">
    <property type="protein sequence ID" value="RIY00758.1"/>
    <property type="molecule type" value="Genomic_DNA"/>
</dbReference>
<accession>A0A3A1WRH8</accession>
<dbReference type="InterPro" id="IPR034694">
    <property type="entry name" value="HPF_long/plastid"/>
</dbReference>
<dbReference type="InterPro" id="IPR050574">
    <property type="entry name" value="HPF/YfiA_ribosome-assoc"/>
</dbReference>
<organism evidence="6 7">
    <name type="scientific">Aureimonas flava</name>
    <dbReference type="NCBI Taxonomy" id="2320271"/>
    <lineage>
        <taxon>Bacteria</taxon>
        <taxon>Pseudomonadati</taxon>
        <taxon>Pseudomonadota</taxon>
        <taxon>Alphaproteobacteria</taxon>
        <taxon>Hyphomicrobiales</taxon>
        <taxon>Aurantimonadaceae</taxon>
        <taxon>Aureimonas</taxon>
    </lineage>
</organism>
<dbReference type="Pfam" id="PF16321">
    <property type="entry name" value="Ribosom_S30AE_C"/>
    <property type="match status" value="1"/>
</dbReference>
<dbReference type="NCBIfam" id="TIGR00741">
    <property type="entry name" value="yfiA"/>
    <property type="match status" value="1"/>
</dbReference>
<reference evidence="7" key="1">
    <citation type="submission" date="2018-09" db="EMBL/GenBank/DDBJ databases">
        <authorList>
            <person name="Tuo L."/>
        </authorList>
    </citation>
    <scope>NUCLEOTIDE SEQUENCE [LARGE SCALE GENOMIC DNA]</scope>
    <source>
        <strain evidence="7">M2BS4Y-1</strain>
    </source>
</reference>
<keyword evidence="1 4" id="KW-0810">Translation regulation</keyword>
<evidence type="ECO:0000256" key="4">
    <source>
        <dbReference type="HAMAP-Rule" id="MF_00839"/>
    </source>
</evidence>
<dbReference type="GO" id="GO:0022627">
    <property type="term" value="C:cytosolic small ribosomal subunit"/>
    <property type="evidence" value="ECO:0007669"/>
    <property type="project" value="TreeGrafter"/>
</dbReference>